<geneLocation type="mitochondrion" evidence="8"/>
<dbReference type="InterPro" id="IPR001790">
    <property type="entry name" value="Ribosomal_uL10"/>
</dbReference>
<proteinExistence type="inferred from homology"/>
<feature type="compositionally biased region" description="Acidic residues" evidence="5">
    <location>
        <begin position="293"/>
        <end position="312"/>
    </location>
</feature>
<dbReference type="InterPro" id="IPR050323">
    <property type="entry name" value="Ribosomal_protein_uL10"/>
</dbReference>
<feature type="domain" description="Large ribosomal subunit protein uL10-like insertion" evidence="6">
    <location>
        <begin position="114"/>
        <end position="183"/>
    </location>
</feature>
<evidence type="ECO:0000259" key="6">
    <source>
        <dbReference type="Pfam" id="PF17777"/>
    </source>
</evidence>
<dbReference type="InterPro" id="IPR030670">
    <property type="entry name" value="uL10_eukaryotes"/>
</dbReference>
<dbReference type="GO" id="GO:0000027">
    <property type="term" value="P:ribosomal large subunit assembly"/>
    <property type="evidence" value="ECO:0007669"/>
    <property type="project" value="TreeGrafter"/>
</dbReference>
<dbReference type="GO" id="GO:0022625">
    <property type="term" value="C:cytosolic large ribosomal subunit"/>
    <property type="evidence" value="ECO:0007669"/>
    <property type="project" value="TreeGrafter"/>
</dbReference>
<dbReference type="OrthoDB" id="10259902at2759"/>
<dbReference type="EMBL" id="CDSF01000079">
    <property type="protein sequence ID" value="CEO97280.1"/>
    <property type="molecule type" value="Genomic_DNA"/>
</dbReference>
<keyword evidence="9" id="KW-1185">Reference proteome</keyword>
<dbReference type="OMA" id="DMNPFKL"/>
<feature type="region of interest" description="Disordered" evidence="5">
    <location>
        <begin position="283"/>
        <end position="312"/>
    </location>
</feature>
<evidence type="ECO:0000256" key="3">
    <source>
        <dbReference type="ARBA" id="ARBA00023274"/>
    </source>
</evidence>
<protein>
    <recommendedName>
        <fullName evidence="4">60S acidic ribosomal protein P0</fullName>
    </recommendedName>
</protein>
<dbReference type="PANTHER" id="PTHR45699">
    <property type="entry name" value="60S ACIDIC RIBOSOMAL PROTEIN P0"/>
    <property type="match status" value="1"/>
</dbReference>
<dbReference type="Pfam" id="PF00466">
    <property type="entry name" value="Ribosomal_L10"/>
    <property type="match status" value="1"/>
</dbReference>
<dbReference type="CDD" id="cd05795">
    <property type="entry name" value="Ribosomal_P0_L10e"/>
    <property type="match status" value="1"/>
</dbReference>
<evidence type="ECO:0000256" key="4">
    <source>
        <dbReference type="PIRNR" id="PIRNR039087"/>
    </source>
</evidence>
<dbReference type="Gene3D" id="3.90.105.20">
    <property type="match status" value="1"/>
</dbReference>
<keyword evidence="2 4" id="KW-0689">Ribosomal protein</keyword>
<dbReference type="FunFam" id="3.90.105.20:FF:000001">
    <property type="entry name" value="60S acidic ribosomal protein P0"/>
    <property type="match status" value="1"/>
</dbReference>
<keyword evidence="8" id="KW-0496">Mitochondrion</keyword>
<dbReference type="PANTHER" id="PTHR45699:SF3">
    <property type="entry name" value="LARGE RIBOSOMAL SUBUNIT PROTEIN UL10"/>
    <property type="match status" value="1"/>
</dbReference>
<evidence type="ECO:0000256" key="2">
    <source>
        <dbReference type="ARBA" id="ARBA00022980"/>
    </source>
</evidence>
<dbReference type="Gene3D" id="3.30.70.1730">
    <property type="match status" value="1"/>
</dbReference>
<dbReference type="Proteomes" id="UP000290189">
    <property type="component" value="Unassembled WGS sequence"/>
</dbReference>
<dbReference type="GO" id="GO:0070180">
    <property type="term" value="F:large ribosomal subunit rRNA binding"/>
    <property type="evidence" value="ECO:0007669"/>
    <property type="project" value="TreeGrafter"/>
</dbReference>
<gene>
    <name evidence="7" type="ORF">PBRA_000625</name>
    <name evidence="8" type="ORF">PLBR_LOCUS4802</name>
</gene>
<comment type="function">
    <text evidence="4">Ribosomal protein P0 is the functional equivalent of E.coli protein L10.</text>
</comment>
<accession>A0A0G4IPZ6</accession>
<sequence>MSAETGRVFSDRKIEFSQRLKSYLTDYKSILVVHADHVGSNQLQQIRIDVRGKAVILMGKNTMTRRIIRECMVDNPKLEALLPHIQSNVGLVFTNCDLKEVRDTLTSNQMPAAARAGVVAPCDVYIPVGPTGCDPGQTSFFQALNIPTKIVKGCIEITNEVHLIKKSEKVGSSEVALLSKLNIRPFSYGLVIKQIYDNGSTYASEVLDLSESDLIAKFSNAVSVIASLGLQIGYPTLATLPHSLANAFKTMLAVAVETGYSFKQAEKFKEYLANPDAFKVAAPAAQAKKEEAAPAEEEPEESEDEGDFDLFD</sequence>
<dbReference type="InterPro" id="IPR043141">
    <property type="entry name" value="Ribosomal_uL10-like_sf"/>
</dbReference>
<evidence type="ECO:0000313" key="9">
    <source>
        <dbReference type="Proteomes" id="UP000039324"/>
    </source>
</evidence>
<comment type="similarity">
    <text evidence="1 4">Belongs to the universal ribosomal protein uL10 family.</text>
</comment>
<dbReference type="AlphaFoldDB" id="A0A0G4IPZ6"/>
<evidence type="ECO:0000313" key="8">
    <source>
        <dbReference type="EMBL" id="SPQ97587.1"/>
    </source>
</evidence>
<dbReference type="Pfam" id="PF00428">
    <property type="entry name" value="Ribosomal_60s"/>
    <property type="match status" value="1"/>
</dbReference>
<dbReference type="GO" id="GO:0003735">
    <property type="term" value="F:structural constituent of ribosome"/>
    <property type="evidence" value="ECO:0007669"/>
    <property type="project" value="TreeGrafter"/>
</dbReference>
<dbReference type="PIRSF" id="PIRSF039087">
    <property type="entry name" value="L10E"/>
    <property type="match status" value="1"/>
</dbReference>
<dbReference type="SUPFAM" id="SSF160369">
    <property type="entry name" value="Ribosomal protein L10-like"/>
    <property type="match status" value="1"/>
</dbReference>
<evidence type="ECO:0000313" key="10">
    <source>
        <dbReference type="Proteomes" id="UP000290189"/>
    </source>
</evidence>
<reference evidence="7 9" key="1">
    <citation type="submission" date="2015-02" db="EMBL/GenBank/DDBJ databases">
        <authorList>
            <person name="Chooi Y.-H."/>
        </authorList>
    </citation>
    <scope>NUCLEOTIDE SEQUENCE [LARGE SCALE GENOMIC DNA]</scope>
    <source>
        <strain evidence="7">E3</strain>
    </source>
</reference>
<dbReference type="STRING" id="37360.A0A0G4IPZ6"/>
<dbReference type="Pfam" id="PF17777">
    <property type="entry name" value="RL10P_insert"/>
    <property type="match status" value="1"/>
</dbReference>
<dbReference type="EMBL" id="OVEO01000008">
    <property type="protein sequence ID" value="SPQ97587.1"/>
    <property type="molecule type" value="Genomic_DNA"/>
</dbReference>
<dbReference type="InterPro" id="IPR043164">
    <property type="entry name" value="Ribosomal_uL10-like_insert_sf"/>
</dbReference>
<evidence type="ECO:0000313" key="7">
    <source>
        <dbReference type="EMBL" id="CEO97280.1"/>
    </source>
</evidence>
<dbReference type="GO" id="GO:0002181">
    <property type="term" value="P:cytoplasmic translation"/>
    <property type="evidence" value="ECO:0007669"/>
    <property type="project" value="TreeGrafter"/>
</dbReference>
<name>A0A0G4IPZ6_PLABS</name>
<evidence type="ECO:0000256" key="1">
    <source>
        <dbReference type="ARBA" id="ARBA00008889"/>
    </source>
</evidence>
<evidence type="ECO:0000256" key="5">
    <source>
        <dbReference type="SAM" id="MobiDB-lite"/>
    </source>
</evidence>
<dbReference type="Proteomes" id="UP000039324">
    <property type="component" value="Unassembled WGS sequence"/>
</dbReference>
<reference evidence="8 10" key="2">
    <citation type="submission" date="2018-03" db="EMBL/GenBank/DDBJ databases">
        <authorList>
            <person name="Fogelqvist J."/>
        </authorList>
    </citation>
    <scope>NUCLEOTIDE SEQUENCE [LARGE SCALE GENOMIC DNA]</scope>
</reference>
<dbReference type="InterPro" id="IPR040637">
    <property type="entry name" value="Ribosomal_uL10-like_insert"/>
</dbReference>
<keyword evidence="3 4" id="KW-0687">Ribonucleoprotein</keyword>
<organism evidence="7 9">
    <name type="scientific">Plasmodiophora brassicae</name>
    <name type="common">Clubroot disease agent</name>
    <dbReference type="NCBI Taxonomy" id="37360"/>
    <lineage>
        <taxon>Eukaryota</taxon>
        <taxon>Sar</taxon>
        <taxon>Rhizaria</taxon>
        <taxon>Endomyxa</taxon>
        <taxon>Phytomyxea</taxon>
        <taxon>Plasmodiophorida</taxon>
        <taxon>Plasmodiophoridae</taxon>
        <taxon>Plasmodiophora</taxon>
    </lineage>
</organism>